<dbReference type="Proteomes" id="UP000233332">
    <property type="component" value="Unassembled WGS sequence"/>
</dbReference>
<proteinExistence type="predicted"/>
<feature type="compositionally biased region" description="Basic and acidic residues" evidence="3">
    <location>
        <begin position="342"/>
        <end position="351"/>
    </location>
</feature>
<feature type="region of interest" description="Disordered" evidence="3">
    <location>
        <begin position="17"/>
        <end position="56"/>
    </location>
</feature>
<keyword evidence="1" id="KW-0813">Transport</keyword>
<feature type="region of interest" description="Disordered" evidence="3">
    <location>
        <begin position="324"/>
        <end position="488"/>
    </location>
</feature>
<evidence type="ECO:0000256" key="2">
    <source>
        <dbReference type="ARBA" id="ARBA00022927"/>
    </source>
</evidence>
<feature type="compositionally biased region" description="Polar residues" evidence="3">
    <location>
        <begin position="458"/>
        <end position="468"/>
    </location>
</feature>
<name>A0A2N3L5Z0_9PROT</name>
<evidence type="ECO:0000256" key="1">
    <source>
        <dbReference type="ARBA" id="ARBA00022448"/>
    </source>
</evidence>
<gene>
    <name evidence="4" type="ORF">COO92_10735</name>
</gene>
<dbReference type="InterPro" id="IPR051472">
    <property type="entry name" value="T3SS_Stator/FliH"/>
</dbReference>
<feature type="region of interest" description="Disordered" evidence="3">
    <location>
        <begin position="245"/>
        <end position="300"/>
    </location>
</feature>
<reference evidence="4 5" key="1">
    <citation type="submission" date="2017-09" db="EMBL/GenBank/DDBJ databases">
        <title>Biodiversity and function of Thalassospira species in the particle-attached aromatic-hydrocarbon-degrading consortia from the surface seawater of the China South Sea.</title>
        <authorList>
            <person name="Dong C."/>
            <person name="Lai Q."/>
            <person name="Shao Z."/>
        </authorList>
    </citation>
    <scope>NUCLEOTIDE SEQUENCE [LARGE SCALE GENOMIC DNA]</scope>
    <source>
        <strain evidence="4 5">139Z-12</strain>
    </source>
</reference>
<keyword evidence="5" id="KW-1185">Reference proteome</keyword>
<feature type="compositionally biased region" description="Basic and acidic residues" evidence="3">
    <location>
        <begin position="24"/>
        <end position="33"/>
    </location>
</feature>
<dbReference type="PANTHER" id="PTHR34982:SF1">
    <property type="entry name" value="FLAGELLAR ASSEMBLY PROTEIN FLIH"/>
    <property type="match status" value="1"/>
</dbReference>
<dbReference type="EMBL" id="NXGX01000004">
    <property type="protein sequence ID" value="PKR58218.1"/>
    <property type="molecule type" value="Genomic_DNA"/>
</dbReference>
<feature type="compositionally biased region" description="Polar residues" evidence="3">
    <location>
        <begin position="327"/>
        <end position="340"/>
    </location>
</feature>
<dbReference type="GO" id="GO:0015031">
    <property type="term" value="P:protein transport"/>
    <property type="evidence" value="ECO:0007669"/>
    <property type="project" value="UniProtKB-KW"/>
</dbReference>
<dbReference type="PANTHER" id="PTHR34982">
    <property type="entry name" value="YOP PROTEINS TRANSLOCATION PROTEIN L"/>
    <property type="match status" value="1"/>
</dbReference>
<evidence type="ECO:0000313" key="4">
    <source>
        <dbReference type="EMBL" id="PKR58218.1"/>
    </source>
</evidence>
<evidence type="ECO:0000313" key="5">
    <source>
        <dbReference type="Proteomes" id="UP000233332"/>
    </source>
</evidence>
<accession>A0A2N3L5Z0</accession>
<organism evidence="4 5">
    <name type="scientific">Thalassospira lohafexi</name>
    <dbReference type="NCBI Taxonomy" id="744227"/>
    <lineage>
        <taxon>Bacteria</taxon>
        <taxon>Pseudomonadati</taxon>
        <taxon>Pseudomonadota</taxon>
        <taxon>Alphaproteobacteria</taxon>
        <taxon>Rhodospirillales</taxon>
        <taxon>Thalassospiraceae</taxon>
        <taxon>Thalassospira</taxon>
    </lineage>
</organism>
<evidence type="ECO:0000256" key="3">
    <source>
        <dbReference type="SAM" id="MobiDB-lite"/>
    </source>
</evidence>
<feature type="compositionally biased region" description="Basic and acidic residues" evidence="3">
    <location>
        <begin position="469"/>
        <end position="488"/>
    </location>
</feature>
<keyword evidence="2" id="KW-0653">Protein transport</keyword>
<dbReference type="GO" id="GO:0005829">
    <property type="term" value="C:cytosol"/>
    <property type="evidence" value="ECO:0007669"/>
    <property type="project" value="TreeGrafter"/>
</dbReference>
<dbReference type="RefSeq" id="WP_101302025.1">
    <property type="nucleotide sequence ID" value="NZ_NXGX01000004.1"/>
</dbReference>
<feature type="compositionally biased region" description="Polar residues" evidence="3">
    <location>
        <begin position="400"/>
        <end position="433"/>
    </location>
</feature>
<sequence>MTAIEKFTFALSFDDADNVIRSSGGDDEHYEMGKKKKKKKEEEAPPPPPAIYTEEQSAQMIAEAENTAREQALAEGHAQGLEQGRQEILSSLEKASADCQAVIGEKLAQIDEQQKRANAGINEDAIHVALGVMRKLAPAWSKQYELTEIEDIVRQCLANLFEAPKVMIKVHPDLEQTISDSAQQIALSRGFSGNVVVVGEPDVAPGDCMVSWGDGTAVRDSSRVWAEINNIIDTALDLHSEEHDLAESDMGDPDIQETRLPDEAPAADPEHQQASQVPAEEEDNEPNPVPNASDQVSSSVDGAPVITDLSADDAGEVPLDVAHEVPQNVTSDTSQDSAPSEPSEHQVKEGDGTNLRNVQTSPDDAMPTLDNALKTPVDPVAETTSAEHTEPNHDQAAVTAPTQQDAADLAQNTNEDATPQTNQGDGATHQAHSAETGEPTKPQSANPTPGASAGQDGNPENEQAQHSPQADDRAAVKQSTKDAGDENG</sequence>
<dbReference type="AlphaFoldDB" id="A0A2N3L5Z0"/>
<comment type="caution">
    <text evidence="4">The sequence shown here is derived from an EMBL/GenBank/DDBJ whole genome shotgun (WGS) entry which is preliminary data.</text>
</comment>
<protein>
    <submittedName>
        <fullName evidence="4">Uncharacterized protein</fullName>
    </submittedName>
</protein>